<protein>
    <submittedName>
        <fullName evidence="2">Homing endonuclease</fullName>
    </submittedName>
</protein>
<keyword evidence="3" id="KW-1185">Reference proteome</keyword>
<keyword evidence="2" id="KW-0255">Endonuclease</keyword>
<dbReference type="GO" id="GO:0004519">
    <property type="term" value="F:endonuclease activity"/>
    <property type="evidence" value="ECO:0007669"/>
    <property type="project" value="UniProtKB-KW"/>
</dbReference>
<keyword evidence="2" id="KW-0540">Nuclease</keyword>
<dbReference type="Gene3D" id="3.10.28.10">
    <property type="entry name" value="Homing endonucleases"/>
    <property type="match status" value="2"/>
</dbReference>
<reference evidence="2 3" key="1">
    <citation type="journal article" date="2016" name="Nat. Commun.">
        <title>Ectomycorrhizal ecology is imprinted in the genome of the dominant symbiotic fungus Cenococcum geophilum.</title>
        <authorList>
            <consortium name="DOE Joint Genome Institute"/>
            <person name="Peter M."/>
            <person name="Kohler A."/>
            <person name="Ohm R.A."/>
            <person name="Kuo A."/>
            <person name="Krutzmann J."/>
            <person name="Morin E."/>
            <person name="Arend M."/>
            <person name="Barry K.W."/>
            <person name="Binder M."/>
            <person name="Choi C."/>
            <person name="Clum A."/>
            <person name="Copeland A."/>
            <person name="Grisel N."/>
            <person name="Haridas S."/>
            <person name="Kipfer T."/>
            <person name="LaButti K."/>
            <person name="Lindquist E."/>
            <person name="Lipzen A."/>
            <person name="Maire R."/>
            <person name="Meier B."/>
            <person name="Mihaltcheva S."/>
            <person name="Molinier V."/>
            <person name="Murat C."/>
            <person name="Poggeler S."/>
            <person name="Quandt C.A."/>
            <person name="Sperisen C."/>
            <person name="Tritt A."/>
            <person name="Tisserant E."/>
            <person name="Crous P.W."/>
            <person name="Henrissat B."/>
            <person name="Nehls U."/>
            <person name="Egli S."/>
            <person name="Spatafora J.W."/>
            <person name="Grigoriev I.V."/>
            <person name="Martin F.M."/>
        </authorList>
    </citation>
    <scope>NUCLEOTIDE SEQUENCE [LARGE SCALE GENOMIC DNA]</scope>
    <source>
        <strain evidence="2 3">CBS 207.34</strain>
    </source>
</reference>
<dbReference type="Pfam" id="PF00961">
    <property type="entry name" value="LAGLIDADG_1"/>
    <property type="match status" value="2"/>
</dbReference>
<dbReference type="InterPro" id="IPR051289">
    <property type="entry name" value="LAGLIDADG_Endonuclease"/>
</dbReference>
<name>A0A8E2FEF8_9PEZI</name>
<dbReference type="PANTHER" id="PTHR36181">
    <property type="entry name" value="INTRON-ENCODED ENDONUCLEASE AI3-RELATED"/>
    <property type="match status" value="1"/>
</dbReference>
<gene>
    <name evidence="2" type="ORF">AOQ84DRAFT_424148</name>
</gene>
<dbReference type="PANTHER" id="PTHR36181:SF2">
    <property type="entry name" value="INTRON-ENCODED ENDONUCLEASE AI3-RELATED"/>
    <property type="match status" value="1"/>
</dbReference>
<dbReference type="InterPro" id="IPR004860">
    <property type="entry name" value="LAGLIDADG_dom"/>
</dbReference>
<organism evidence="2 3">
    <name type="scientific">Glonium stellatum</name>
    <dbReference type="NCBI Taxonomy" id="574774"/>
    <lineage>
        <taxon>Eukaryota</taxon>
        <taxon>Fungi</taxon>
        <taxon>Dikarya</taxon>
        <taxon>Ascomycota</taxon>
        <taxon>Pezizomycotina</taxon>
        <taxon>Dothideomycetes</taxon>
        <taxon>Pleosporomycetidae</taxon>
        <taxon>Gloniales</taxon>
        <taxon>Gloniaceae</taxon>
        <taxon>Glonium</taxon>
    </lineage>
</organism>
<evidence type="ECO:0000259" key="1">
    <source>
        <dbReference type="Pfam" id="PF00961"/>
    </source>
</evidence>
<dbReference type="SUPFAM" id="SSF55608">
    <property type="entry name" value="Homing endonucleases"/>
    <property type="match status" value="2"/>
</dbReference>
<dbReference type="AlphaFoldDB" id="A0A8E2FEF8"/>
<accession>A0A8E2FEF8</accession>
<dbReference type="EMBL" id="KV748516">
    <property type="protein sequence ID" value="OCL14863.1"/>
    <property type="molecule type" value="Genomic_DNA"/>
</dbReference>
<feature type="domain" description="Homing endonuclease LAGLIDADG" evidence="1">
    <location>
        <begin position="25"/>
        <end position="93"/>
    </location>
</feature>
<dbReference type="Proteomes" id="UP000250140">
    <property type="component" value="Unassembled WGS sequence"/>
</dbReference>
<dbReference type="GO" id="GO:0005739">
    <property type="term" value="C:mitochondrion"/>
    <property type="evidence" value="ECO:0007669"/>
    <property type="project" value="UniProtKB-ARBA"/>
</dbReference>
<evidence type="ECO:0000313" key="3">
    <source>
        <dbReference type="Proteomes" id="UP000250140"/>
    </source>
</evidence>
<keyword evidence="2" id="KW-0378">Hydrolase</keyword>
<dbReference type="OrthoDB" id="5412286at2759"/>
<feature type="domain" description="Homing endonuclease LAGLIDADG" evidence="1">
    <location>
        <begin position="111"/>
        <end position="187"/>
    </location>
</feature>
<sequence length="212" mass="24496">MLEAGNQEKIFTPLIGQGVNFFVKVGFTDGDGTFFISYQNNKYNLRALYFIKKQLGFGSINKDNSKAQFVIRDRKVIETKILPIFDKYPLLTTLPVKSVNDIKDIVSKPWLVGFVEAEGSFYLTSKDSRVVHGFGITQKLDSVVLESIRLILHISTKTKYKSKHNYYILDTTNSRAVENIIEYFHNTMKGNYDKLFYIRAILRKMKKKLVEL</sequence>
<dbReference type="InterPro" id="IPR027434">
    <property type="entry name" value="Homing_endonucl"/>
</dbReference>
<proteinExistence type="predicted"/>
<evidence type="ECO:0000313" key="2">
    <source>
        <dbReference type="EMBL" id="OCL14863.1"/>
    </source>
</evidence>